<dbReference type="OrthoDB" id="9800824at2"/>
<comment type="subcellular location">
    <subcellularLocation>
        <location evidence="1 14">Cell membrane</location>
        <topology evidence="1 14">Multi-pass membrane protein</topology>
    </subcellularLocation>
</comment>
<dbReference type="PANTHER" id="PTHR40255:SF1">
    <property type="entry name" value="PROTOPORPHYRINOGEN IX OXIDASE"/>
    <property type="match status" value="1"/>
</dbReference>
<keyword evidence="9 14" id="KW-1133">Transmembrane helix</keyword>
<evidence type="ECO:0000256" key="12">
    <source>
        <dbReference type="ARBA" id="ARBA00023136"/>
    </source>
</evidence>
<evidence type="ECO:0000256" key="8">
    <source>
        <dbReference type="ARBA" id="ARBA00022723"/>
    </source>
</evidence>
<keyword evidence="10 14" id="KW-0560">Oxidoreductase</keyword>
<comment type="pathway">
    <text evidence="2 14 15">Porphyrin-containing compound metabolism; protoporphyrin-IX biosynthesis; protoporphyrin-IX from protoporphyrinogen-IX: step 1/1.</text>
</comment>
<feature type="binding site" description="axial binding residue" evidence="14">
    <location>
        <position position="86"/>
    </location>
    <ligand>
        <name>heme</name>
        <dbReference type="ChEBI" id="CHEBI:30413"/>
    </ligand>
    <ligandPart>
        <name>Fe</name>
        <dbReference type="ChEBI" id="CHEBI:18248"/>
    </ligandPart>
</feature>
<comment type="function">
    <text evidence="14 15">Catalyzes the oxidation of protoporphyrinogen IX to protoporphyrin IX.</text>
</comment>
<evidence type="ECO:0000256" key="2">
    <source>
        <dbReference type="ARBA" id="ARBA00005073"/>
    </source>
</evidence>
<keyword evidence="11 14" id="KW-0408">Iron</keyword>
<feature type="transmembrane region" description="Helical" evidence="14">
    <location>
        <begin position="81"/>
        <end position="100"/>
    </location>
</feature>
<dbReference type="GO" id="GO:0005886">
    <property type="term" value="C:plasma membrane"/>
    <property type="evidence" value="ECO:0007669"/>
    <property type="project" value="UniProtKB-SubCell"/>
</dbReference>
<gene>
    <name evidence="16" type="ORF">HY30_13180</name>
</gene>
<dbReference type="RefSeq" id="WP_034737676.1">
    <property type="nucleotide sequence ID" value="NZ_AWFG01000012.1"/>
</dbReference>
<evidence type="ECO:0000256" key="1">
    <source>
        <dbReference type="ARBA" id="ARBA00004651"/>
    </source>
</evidence>
<evidence type="ECO:0000256" key="10">
    <source>
        <dbReference type="ARBA" id="ARBA00023002"/>
    </source>
</evidence>
<feature type="binding site" description="axial binding residue" evidence="14">
    <location>
        <position position="10"/>
    </location>
    <ligand>
        <name>heme</name>
        <dbReference type="ChEBI" id="CHEBI:30413"/>
    </ligand>
    <ligandPart>
        <name>Fe</name>
        <dbReference type="ChEBI" id="CHEBI:18248"/>
    </ligandPart>
</feature>
<protein>
    <recommendedName>
        <fullName evidence="4 14">Protoporphyrinogen IX oxidase</fullName>
        <shortName evidence="14">PPO</shortName>
        <ecNumber evidence="14 15">1.3.99.-</ecNumber>
    </recommendedName>
</protein>
<organism evidence="16 17">
    <name type="scientific">Hyphomonas chukchiensis</name>
    <dbReference type="NCBI Taxonomy" id="1280947"/>
    <lineage>
        <taxon>Bacteria</taxon>
        <taxon>Pseudomonadati</taxon>
        <taxon>Pseudomonadota</taxon>
        <taxon>Alphaproteobacteria</taxon>
        <taxon>Hyphomonadales</taxon>
        <taxon>Hyphomonadaceae</taxon>
        <taxon>Hyphomonas</taxon>
    </lineage>
</organism>
<comment type="similarity">
    <text evidence="3 14 15">Belongs to the HemJ family.</text>
</comment>
<dbReference type="AlphaFoldDB" id="A0A062UQC0"/>
<evidence type="ECO:0000313" key="16">
    <source>
        <dbReference type="EMBL" id="KCZ59977.1"/>
    </source>
</evidence>
<dbReference type="Pfam" id="PF03653">
    <property type="entry name" value="UPF0093"/>
    <property type="match status" value="1"/>
</dbReference>
<dbReference type="EC" id="1.3.99.-" evidence="14 15"/>
<evidence type="ECO:0000256" key="11">
    <source>
        <dbReference type="ARBA" id="ARBA00023004"/>
    </source>
</evidence>
<evidence type="ECO:0000256" key="7">
    <source>
        <dbReference type="ARBA" id="ARBA00022692"/>
    </source>
</evidence>
<evidence type="ECO:0000256" key="4">
    <source>
        <dbReference type="ARBA" id="ARBA00017504"/>
    </source>
</evidence>
<evidence type="ECO:0000256" key="15">
    <source>
        <dbReference type="PIRNR" id="PIRNR004638"/>
    </source>
</evidence>
<evidence type="ECO:0000256" key="13">
    <source>
        <dbReference type="ARBA" id="ARBA00048390"/>
    </source>
</evidence>
<dbReference type="InterPro" id="IPR005265">
    <property type="entry name" value="HemJ-like"/>
</dbReference>
<dbReference type="PIRSF" id="PIRSF004638">
    <property type="entry name" value="UCP004638"/>
    <property type="match status" value="1"/>
</dbReference>
<dbReference type="Proteomes" id="UP000027190">
    <property type="component" value="Unassembled WGS sequence"/>
</dbReference>
<dbReference type="GO" id="GO:0070818">
    <property type="term" value="F:protoporphyrinogen oxidase activity"/>
    <property type="evidence" value="ECO:0007669"/>
    <property type="project" value="UniProtKB-UniRule"/>
</dbReference>
<comment type="catalytic activity">
    <reaction evidence="13 14 15">
        <text>protoporphyrinogen IX + 3 A = protoporphyrin IX + 3 AH2</text>
        <dbReference type="Rhea" id="RHEA:62000"/>
        <dbReference type="ChEBI" id="CHEBI:13193"/>
        <dbReference type="ChEBI" id="CHEBI:17499"/>
        <dbReference type="ChEBI" id="CHEBI:57306"/>
        <dbReference type="ChEBI" id="CHEBI:57307"/>
    </reaction>
</comment>
<sequence length="142" mass="16078">MLYLFVKALHIIFVVSLMASLLVYPRYKIHQLSSSPGEPLYETMKKSSQQLRMIIMNPSLILVWVFGLTMLWMNPALLSQGWLHAKLLLVLILSGLHGYFIGLGKKVDRGGDGVSARRLRMLNEVPFLLMIVIVILVAVKPF</sequence>
<keyword evidence="17" id="KW-1185">Reference proteome</keyword>
<dbReference type="GO" id="GO:0046872">
    <property type="term" value="F:metal ion binding"/>
    <property type="evidence" value="ECO:0007669"/>
    <property type="project" value="UniProtKB-UniRule"/>
</dbReference>
<dbReference type="EMBL" id="AWFG01000012">
    <property type="protein sequence ID" value="KCZ59977.1"/>
    <property type="molecule type" value="Genomic_DNA"/>
</dbReference>
<feature type="transmembrane region" description="Helical" evidence="14">
    <location>
        <begin position="121"/>
        <end position="139"/>
    </location>
</feature>
<feature type="transmembrane region" description="Helical" evidence="14">
    <location>
        <begin position="54"/>
        <end position="75"/>
    </location>
</feature>
<dbReference type="eggNOG" id="COG1981">
    <property type="taxonomic scope" value="Bacteria"/>
</dbReference>
<keyword evidence="5 14" id="KW-1003">Cell membrane</keyword>
<evidence type="ECO:0000256" key="3">
    <source>
        <dbReference type="ARBA" id="ARBA00006501"/>
    </source>
</evidence>
<keyword evidence="6 14" id="KW-0349">Heme</keyword>
<feature type="transmembrane region" description="Helical" evidence="14">
    <location>
        <begin position="6"/>
        <end position="24"/>
    </location>
</feature>
<reference evidence="16 17" key="1">
    <citation type="journal article" date="2014" name="Antonie Van Leeuwenhoek">
        <title>Hyphomonas beringensis sp. nov. and Hyphomonas chukchiensis sp. nov., isolated from surface seawater of the Bering Sea and Chukchi Sea.</title>
        <authorList>
            <person name="Li C."/>
            <person name="Lai Q."/>
            <person name="Li G."/>
            <person name="Dong C."/>
            <person name="Wang J."/>
            <person name="Liao Y."/>
            <person name="Shao Z."/>
        </authorList>
    </citation>
    <scope>NUCLEOTIDE SEQUENCE [LARGE SCALE GENOMIC DNA]</scope>
    <source>
        <strain evidence="16 17">BH-BN04-4</strain>
    </source>
</reference>
<keyword evidence="12 14" id="KW-0472">Membrane</keyword>
<comment type="cofactor">
    <cofactor evidence="14 15">
        <name>heme b</name>
        <dbReference type="ChEBI" id="CHEBI:60344"/>
    </cofactor>
    <text evidence="14 15">Binds 1 heme b (iron(II)-protoporphyrin IX) group per subunit.</text>
</comment>
<accession>A0A062UQC0</accession>
<evidence type="ECO:0000256" key="5">
    <source>
        <dbReference type="ARBA" id="ARBA00022475"/>
    </source>
</evidence>
<evidence type="ECO:0000256" key="6">
    <source>
        <dbReference type="ARBA" id="ARBA00022617"/>
    </source>
</evidence>
<comment type="caution">
    <text evidence="16">The sequence shown here is derived from an EMBL/GenBank/DDBJ whole genome shotgun (WGS) entry which is preliminary data.</text>
</comment>
<dbReference type="PANTHER" id="PTHR40255">
    <property type="entry name" value="UPF0093 MEMBRANE PROTEIN SLR1790"/>
    <property type="match status" value="1"/>
</dbReference>
<dbReference type="UniPathway" id="UPA00251">
    <property type="reaction ID" value="UER00324"/>
</dbReference>
<keyword evidence="7 14" id="KW-0812">Transmembrane</keyword>
<keyword evidence="8 14" id="KW-0479">Metal-binding</keyword>
<evidence type="ECO:0000256" key="14">
    <source>
        <dbReference type="HAMAP-Rule" id="MF_02239"/>
    </source>
</evidence>
<evidence type="ECO:0000313" key="17">
    <source>
        <dbReference type="Proteomes" id="UP000027190"/>
    </source>
</evidence>
<dbReference type="PATRIC" id="fig|1280947.3.peg.967"/>
<proteinExistence type="inferred from homology"/>
<dbReference type="GO" id="GO:0006782">
    <property type="term" value="P:protoporphyrinogen IX biosynthetic process"/>
    <property type="evidence" value="ECO:0007669"/>
    <property type="project" value="UniProtKB-UniRule"/>
</dbReference>
<name>A0A062UQC0_9PROT</name>
<dbReference type="STRING" id="1280947.HY30_13180"/>
<dbReference type="HAMAP" id="MF_02239">
    <property type="entry name" value="HemJ"/>
    <property type="match status" value="1"/>
</dbReference>
<evidence type="ECO:0000256" key="9">
    <source>
        <dbReference type="ARBA" id="ARBA00022989"/>
    </source>
</evidence>
<comment type="subunit">
    <text evidence="14">Homodimer.</text>
</comment>